<reference evidence="2" key="1">
    <citation type="journal article" date="2022" name="Plant J.">
        <title>Strategies of tolerance reflected in two North American maple genomes.</title>
        <authorList>
            <person name="McEvoy S.L."/>
            <person name="Sezen U.U."/>
            <person name="Trouern-Trend A."/>
            <person name="McMahon S.M."/>
            <person name="Schaberg P.G."/>
            <person name="Yang J."/>
            <person name="Wegrzyn J.L."/>
            <person name="Swenson N.G."/>
        </authorList>
    </citation>
    <scope>NUCLEOTIDE SEQUENCE</scope>
    <source>
        <strain evidence="2">NS2018</strain>
    </source>
</reference>
<dbReference type="CDD" id="cd06222">
    <property type="entry name" value="RNase_H_like"/>
    <property type="match status" value="1"/>
</dbReference>
<dbReference type="GO" id="GO:0003676">
    <property type="term" value="F:nucleic acid binding"/>
    <property type="evidence" value="ECO:0007669"/>
    <property type="project" value="InterPro"/>
</dbReference>
<gene>
    <name evidence="2" type="ORF">LWI29_019598</name>
</gene>
<evidence type="ECO:0000313" key="2">
    <source>
        <dbReference type="EMBL" id="KAK0579007.1"/>
    </source>
</evidence>
<accession>A0AA39RRT7</accession>
<keyword evidence="3" id="KW-1185">Reference proteome</keyword>
<dbReference type="Gene3D" id="3.30.420.10">
    <property type="entry name" value="Ribonuclease H-like superfamily/Ribonuclease H"/>
    <property type="match status" value="1"/>
</dbReference>
<feature type="domain" description="RNase H type-1" evidence="1">
    <location>
        <begin position="71"/>
        <end position="181"/>
    </location>
</feature>
<dbReference type="InterPro" id="IPR002156">
    <property type="entry name" value="RNaseH_domain"/>
</dbReference>
<dbReference type="InterPro" id="IPR053151">
    <property type="entry name" value="RNase_H-like"/>
</dbReference>
<dbReference type="PANTHER" id="PTHR47723">
    <property type="entry name" value="OS05G0353850 PROTEIN"/>
    <property type="match status" value="1"/>
</dbReference>
<dbReference type="AlphaFoldDB" id="A0AA39RRT7"/>
<protein>
    <recommendedName>
        <fullName evidence="1">RNase H type-1 domain-containing protein</fullName>
    </recommendedName>
</protein>
<dbReference type="InterPro" id="IPR044730">
    <property type="entry name" value="RNase_H-like_dom_plant"/>
</dbReference>
<reference evidence="2" key="2">
    <citation type="submission" date="2023-06" db="EMBL/GenBank/DDBJ databases">
        <authorList>
            <person name="Swenson N.G."/>
            <person name="Wegrzyn J.L."/>
            <person name="Mcevoy S.L."/>
        </authorList>
    </citation>
    <scope>NUCLEOTIDE SEQUENCE</scope>
    <source>
        <strain evidence="2">NS2018</strain>
        <tissue evidence="2">Leaf</tissue>
    </source>
</reference>
<comment type="caution">
    <text evidence="2">The sequence shown here is derived from an EMBL/GenBank/DDBJ whole genome shotgun (WGS) entry which is preliminary data.</text>
</comment>
<evidence type="ECO:0000259" key="1">
    <source>
        <dbReference type="Pfam" id="PF13456"/>
    </source>
</evidence>
<organism evidence="2 3">
    <name type="scientific">Acer saccharum</name>
    <name type="common">Sugar maple</name>
    <dbReference type="NCBI Taxonomy" id="4024"/>
    <lineage>
        <taxon>Eukaryota</taxon>
        <taxon>Viridiplantae</taxon>
        <taxon>Streptophyta</taxon>
        <taxon>Embryophyta</taxon>
        <taxon>Tracheophyta</taxon>
        <taxon>Spermatophyta</taxon>
        <taxon>Magnoliopsida</taxon>
        <taxon>eudicotyledons</taxon>
        <taxon>Gunneridae</taxon>
        <taxon>Pentapetalae</taxon>
        <taxon>rosids</taxon>
        <taxon>malvids</taxon>
        <taxon>Sapindales</taxon>
        <taxon>Sapindaceae</taxon>
        <taxon>Hippocastanoideae</taxon>
        <taxon>Acereae</taxon>
        <taxon>Acer</taxon>
    </lineage>
</organism>
<proteinExistence type="predicted"/>
<dbReference type="InterPro" id="IPR012337">
    <property type="entry name" value="RNaseH-like_sf"/>
</dbReference>
<dbReference type="EMBL" id="JAUESC010000385">
    <property type="protein sequence ID" value="KAK0579007.1"/>
    <property type="molecule type" value="Genomic_DNA"/>
</dbReference>
<dbReference type="Proteomes" id="UP001168877">
    <property type="component" value="Unassembled WGS sequence"/>
</dbReference>
<dbReference type="Pfam" id="PF13456">
    <property type="entry name" value="RVT_3"/>
    <property type="match status" value="1"/>
</dbReference>
<dbReference type="SUPFAM" id="SSF53098">
    <property type="entry name" value="Ribonuclease H-like"/>
    <property type="match status" value="1"/>
</dbReference>
<evidence type="ECO:0000313" key="3">
    <source>
        <dbReference type="Proteomes" id="UP001168877"/>
    </source>
</evidence>
<dbReference type="PANTHER" id="PTHR47723:SF24">
    <property type="entry name" value="RNASE H TYPE-1 DOMAIN-CONTAINING PROTEIN"/>
    <property type="match status" value="1"/>
</dbReference>
<dbReference type="GO" id="GO:0004523">
    <property type="term" value="F:RNA-DNA hybrid ribonuclease activity"/>
    <property type="evidence" value="ECO:0007669"/>
    <property type="project" value="InterPro"/>
</dbReference>
<name>A0AA39RRT7_ACESA</name>
<dbReference type="InterPro" id="IPR036397">
    <property type="entry name" value="RNaseH_sf"/>
</dbReference>
<sequence length="234" mass="25451">MSGNDAPAVCQSREPYGFGLRQHFGRRKAGGHLRSAPIGSRLARLGLGLGLALQLHVVKFWFGLNCLGILKAGVGVIIRDHRGFVVAVEASPVLGCSFVELLEAQGCLEGLQLALDVGISSVVLEFDAVGVIKLFSNQIVPRTEMGAIMKDYLALTNLEGLVSIVVVRREANSVVHSLAQLALSLEGLVVWLDELPMDIIILVHLDFFFFLQLCLSLLSLPKKKIFFFLSSINQ</sequence>